<sequence>MARTWAFVMMGLARPAMARIPGIGFWKLCGSGTGEGFTPFPNFGVYAVLCTWPDKQTAEKAQSDASIFKRYRAKSAESWTIYMSADTARGAWSGVAPFEPTENSAQGPLAALTRATIKPGILTRFWRRVPNISRVIGQDPNVMFKIGIGEIPWLHQVTFSIWPDAARMADFARTGPHAEAIRAVRDEGWFREELYARFTLLGDEGTWGGTSPLKEALNK</sequence>
<dbReference type="NCBIfam" id="NF045923">
    <property type="entry name" value="SpheroidMoxCrtARhod"/>
    <property type="match status" value="1"/>
</dbReference>
<protein>
    <submittedName>
        <fullName evidence="2">Spheroidene monooxygenase</fullName>
    </submittedName>
</protein>
<dbReference type="Proteomes" id="UP000468591">
    <property type="component" value="Unassembled WGS sequence"/>
</dbReference>
<dbReference type="InterPro" id="IPR049574">
    <property type="entry name" value="CrtA-like"/>
</dbReference>
<keyword evidence="2" id="KW-0503">Monooxygenase</keyword>
<comment type="caution">
    <text evidence="2">The sequence shown here is derived from an EMBL/GenBank/DDBJ whole genome shotgun (WGS) entry which is preliminary data.</text>
</comment>
<gene>
    <name evidence="2" type="ORF">GV827_17280</name>
</gene>
<reference evidence="2 3" key="1">
    <citation type="submission" date="2020-01" db="EMBL/GenBank/DDBJ databases">
        <title>Sulfitobacter sediminilitoris sp. nov., isolated from a tidal flat.</title>
        <authorList>
            <person name="Park S."/>
            <person name="Yoon J.-H."/>
        </authorList>
    </citation>
    <scope>NUCLEOTIDE SEQUENCE [LARGE SCALE GENOMIC DNA]</scope>
    <source>
        <strain evidence="2 3">JBTF-M27</strain>
    </source>
</reference>
<proteinExistence type="predicted"/>
<feature type="chain" id="PRO_5026766469" evidence="1">
    <location>
        <begin position="19"/>
        <end position="219"/>
    </location>
</feature>
<dbReference type="AlphaFoldDB" id="A0A6P0CI26"/>
<organism evidence="2 3">
    <name type="scientific">Sulfitobacter sediminilitoris</name>
    <dbReference type="NCBI Taxonomy" id="2698830"/>
    <lineage>
        <taxon>Bacteria</taxon>
        <taxon>Pseudomonadati</taxon>
        <taxon>Pseudomonadota</taxon>
        <taxon>Alphaproteobacteria</taxon>
        <taxon>Rhodobacterales</taxon>
        <taxon>Roseobacteraceae</taxon>
        <taxon>Sulfitobacter</taxon>
    </lineage>
</organism>
<evidence type="ECO:0000256" key="1">
    <source>
        <dbReference type="SAM" id="SignalP"/>
    </source>
</evidence>
<feature type="signal peptide" evidence="1">
    <location>
        <begin position="1"/>
        <end position="18"/>
    </location>
</feature>
<dbReference type="CDD" id="cd21650">
    <property type="entry name" value="CrtA-like"/>
    <property type="match status" value="1"/>
</dbReference>
<name>A0A6P0CI26_9RHOB</name>
<evidence type="ECO:0000313" key="2">
    <source>
        <dbReference type="EMBL" id="NEK24143.1"/>
    </source>
</evidence>
<dbReference type="GO" id="GO:0004497">
    <property type="term" value="F:monooxygenase activity"/>
    <property type="evidence" value="ECO:0007669"/>
    <property type="project" value="UniProtKB-KW"/>
</dbReference>
<keyword evidence="2" id="KW-0560">Oxidoreductase</keyword>
<evidence type="ECO:0000313" key="3">
    <source>
        <dbReference type="Proteomes" id="UP000468591"/>
    </source>
</evidence>
<accession>A0A6P0CI26</accession>
<keyword evidence="1" id="KW-0732">Signal</keyword>
<keyword evidence="3" id="KW-1185">Reference proteome</keyword>
<dbReference type="EMBL" id="JAABNT010000012">
    <property type="protein sequence ID" value="NEK24143.1"/>
    <property type="molecule type" value="Genomic_DNA"/>
</dbReference>